<dbReference type="GO" id="GO:0004141">
    <property type="term" value="F:dethiobiotin synthase activity"/>
    <property type="evidence" value="ECO:0007669"/>
    <property type="project" value="UniProtKB-EC"/>
</dbReference>
<gene>
    <name evidence="1" type="ORF">G1W19_23665</name>
</gene>
<sequence length="26" mass="3193">MYYFPGLYFRSITVELVMLKRFFITG</sequence>
<protein>
    <submittedName>
        <fullName evidence="1">Dethiobiotin synthase</fullName>
        <ecNumber evidence="1">6.3.3.3</ecNumber>
    </submittedName>
</protein>
<evidence type="ECO:0000313" key="1">
    <source>
        <dbReference type="EMBL" id="HAD5907186.1"/>
    </source>
</evidence>
<comment type="caution">
    <text evidence="1">The sequence shown here is derived from an EMBL/GenBank/DDBJ whole genome shotgun (WGS) entry which is preliminary data.</text>
</comment>
<keyword evidence="1" id="KW-0436">Ligase</keyword>
<reference evidence="1" key="2">
    <citation type="submission" date="2019-01" db="EMBL/GenBank/DDBJ databases">
        <authorList>
            <consortium name="NCBI Pathogen Detection Project"/>
        </authorList>
    </citation>
    <scope>NUCLEOTIDE SEQUENCE</scope>
    <source>
        <strain evidence="1">CT18</strain>
    </source>
</reference>
<feature type="non-terminal residue" evidence="1">
    <location>
        <position position="26"/>
    </location>
</feature>
<dbReference type="EMBL" id="DAAPGU010000051">
    <property type="protein sequence ID" value="HAD5907186.1"/>
    <property type="molecule type" value="Genomic_DNA"/>
</dbReference>
<name>A0A717IBP5_SALTI</name>
<organism evidence="1">
    <name type="scientific">Salmonella enterica subsp. enterica serovar Typhi str. CT18</name>
    <dbReference type="NCBI Taxonomy" id="220341"/>
    <lineage>
        <taxon>Bacteria</taxon>
        <taxon>Pseudomonadati</taxon>
        <taxon>Pseudomonadota</taxon>
        <taxon>Gammaproteobacteria</taxon>
        <taxon>Enterobacterales</taxon>
        <taxon>Enterobacteriaceae</taxon>
        <taxon>Salmonella</taxon>
    </lineage>
</organism>
<dbReference type="EC" id="6.3.3.3" evidence="1"/>
<reference evidence="1" key="1">
    <citation type="journal article" date="2018" name="Genome Biol.">
        <title>SKESA: strategic k-mer extension for scrupulous assemblies.</title>
        <authorList>
            <person name="Souvorov A."/>
            <person name="Agarwala R."/>
            <person name="Lipman D.J."/>
        </authorList>
    </citation>
    <scope>NUCLEOTIDE SEQUENCE</scope>
    <source>
        <strain evidence="1">CT18</strain>
    </source>
</reference>
<accession>A0A717IBP5</accession>
<dbReference type="AlphaFoldDB" id="A0A717IBP5"/>
<proteinExistence type="predicted"/>